<sequence>MSSGLGQVPFDIIHGIGSQLDTLSYESLAKSCKQQHRNLQDGHTAKKALQAVHSHNHWVQLALSPPTGGFRQTLGRINDCQTALQQASPYSICIIASASSFAYSLGILCYTTCDSLRILNFNDRRATEKVFEASVLVNYVVLTQRERMMLDLESLRSMRILEHADDITVLFCDFGNFGQYVFAIDISDAKPLSRTEDGRHPRVRLCVPVRSPNKLFVRHNKQFLVMGSHSATGSHGHHEWLLHVFDLSKPDPTCTQPLQLLEFYGSEIGSTVCFIIHDGYFYSVTNQTSMESEEVDWTSFYHLVKFRLDDPKPELTGKVIWRRQHVEGPINDAWTDLGFQIDQCTGELLIVECRKEWVNGGSRSIRTYYTQSLDRVELKDMKDGMRHPPTQDRLISTLDENSNSRYEEPQERIDRYVHAEYPAVNEENVREYIRAKTKWNAYNFNAQSFVDLVTDEFVPEGEWRPRQRIRLRIVSRRELCPMIRDERLANTGTLIIRPRKRSREGEPLEDGERAFSQSQVYLWPPDNAPQELHEVLCPGGRTGEVKAVLGDEGIIYMAGPANPDTSERALVFICFDPTFGFNGMKRLDGTFAVPKRELKRKNCSVEANAGFSTTRAEDQQLTSPALAERTKKLKLEADNGTRISTYASSSMPADEKPEPDLPIPAQGDVTAQALGLDPEPALVSQAPDLWPPPLQSVAVTPGSVPEPETNAGPSGQQDKGKGKSRARSPPPHNLTTWRENASYLTINKGFWLR</sequence>
<evidence type="ECO:0008006" key="4">
    <source>
        <dbReference type="Google" id="ProtNLM"/>
    </source>
</evidence>
<feature type="compositionally biased region" description="Polar residues" evidence="1">
    <location>
        <begin position="641"/>
        <end position="651"/>
    </location>
</feature>
<accession>A0AA38WXQ0</accession>
<feature type="region of interest" description="Disordered" evidence="1">
    <location>
        <begin position="631"/>
        <end position="666"/>
    </location>
</feature>
<gene>
    <name evidence="2" type="ORF">H2200_012381</name>
</gene>
<dbReference type="AlphaFoldDB" id="A0AA38WXQ0"/>
<proteinExistence type="predicted"/>
<dbReference type="Proteomes" id="UP001172673">
    <property type="component" value="Unassembled WGS sequence"/>
</dbReference>
<dbReference type="EMBL" id="JAPDRK010000023">
    <property type="protein sequence ID" value="KAJ9603086.1"/>
    <property type="molecule type" value="Genomic_DNA"/>
</dbReference>
<name>A0AA38WXQ0_9EURO</name>
<comment type="caution">
    <text evidence="2">The sequence shown here is derived from an EMBL/GenBank/DDBJ whole genome shotgun (WGS) entry which is preliminary data.</text>
</comment>
<feature type="region of interest" description="Disordered" evidence="1">
    <location>
        <begin position="682"/>
        <end position="736"/>
    </location>
</feature>
<evidence type="ECO:0000256" key="1">
    <source>
        <dbReference type="SAM" id="MobiDB-lite"/>
    </source>
</evidence>
<organism evidence="2 3">
    <name type="scientific">Cladophialophora chaetospira</name>
    <dbReference type="NCBI Taxonomy" id="386627"/>
    <lineage>
        <taxon>Eukaryota</taxon>
        <taxon>Fungi</taxon>
        <taxon>Dikarya</taxon>
        <taxon>Ascomycota</taxon>
        <taxon>Pezizomycotina</taxon>
        <taxon>Eurotiomycetes</taxon>
        <taxon>Chaetothyriomycetidae</taxon>
        <taxon>Chaetothyriales</taxon>
        <taxon>Herpotrichiellaceae</taxon>
        <taxon>Cladophialophora</taxon>
    </lineage>
</organism>
<protein>
    <recommendedName>
        <fullName evidence="4">F-box domain-containing protein</fullName>
    </recommendedName>
</protein>
<evidence type="ECO:0000313" key="3">
    <source>
        <dbReference type="Proteomes" id="UP001172673"/>
    </source>
</evidence>
<reference evidence="2" key="1">
    <citation type="submission" date="2022-10" db="EMBL/GenBank/DDBJ databases">
        <title>Culturing micro-colonial fungi from biological soil crusts in the Mojave desert and describing Neophaeococcomyces mojavensis, and introducing the new genera and species Taxawa tesnikishii.</title>
        <authorList>
            <person name="Kurbessoian T."/>
            <person name="Stajich J.E."/>
        </authorList>
    </citation>
    <scope>NUCLEOTIDE SEQUENCE</scope>
    <source>
        <strain evidence="2">TK_41</strain>
    </source>
</reference>
<evidence type="ECO:0000313" key="2">
    <source>
        <dbReference type="EMBL" id="KAJ9603086.1"/>
    </source>
</evidence>
<keyword evidence="3" id="KW-1185">Reference proteome</keyword>